<feature type="region of interest" description="Disordered" evidence="4">
    <location>
        <begin position="579"/>
        <end position="676"/>
    </location>
</feature>
<organism evidence="7 8">
    <name type="scientific">Adiantum capillus-veneris</name>
    <name type="common">Maidenhair fern</name>
    <dbReference type="NCBI Taxonomy" id="13818"/>
    <lineage>
        <taxon>Eukaryota</taxon>
        <taxon>Viridiplantae</taxon>
        <taxon>Streptophyta</taxon>
        <taxon>Embryophyta</taxon>
        <taxon>Tracheophyta</taxon>
        <taxon>Polypodiopsida</taxon>
        <taxon>Polypodiidae</taxon>
        <taxon>Polypodiales</taxon>
        <taxon>Pteridineae</taxon>
        <taxon>Pteridaceae</taxon>
        <taxon>Vittarioideae</taxon>
        <taxon>Adiantum</taxon>
    </lineage>
</organism>
<comment type="caution">
    <text evidence="7">The sequence shown here is derived from an EMBL/GenBank/DDBJ whole genome shotgun (WGS) entry which is preliminary data.</text>
</comment>
<reference evidence="7" key="1">
    <citation type="submission" date="2021-01" db="EMBL/GenBank/DDBJ databases">
        <title>Adiantum capillus-veneris genome.</title>
        <authorList>
            <person name="Fang Y."/>
            <person name="Liao Q."/>
        </authorList>
    </citation>
    <scope>NUCLEOTIDE SEQUENCE</scope>
    <source>
        <strain evidence="7">H3</strain>
        <tissue evidence="7">Leaf</tissue>
    </source>
</reference>
<accession>A0A9D4VAB5</accession>
<gene>
    <name evidence="7" type="ORF">GOP47_0001829</name>
</gene>
<evidence type="ECO:0000259" key="6">
    <source>
        <dbReference type="Pfam" id="PF12859"/>
    </source>
</evidence>
<dbReference type="AlphaFoldDB" id="A0A9D4VAB5"/>
<protein>
    <recommendedName>
        <fullName evidence="9">HAT C-terminal dimerisation domain-containing protein</fullName>
    </recommendedName>
</protein>
<dbReference type="InterPro" id="IPR008906">
    <property type="entry name" value="HATC_C_dom"/>
</dbReference>
<feature type="domain" description="Anaphase-promoting complex subunit 1 N-terminal" evidence="6">
    <location>
        <begin position="21"/>
        <end position="118"/>
    </location>
</feature>
<evidence type="ECO:0000313" key="7">
    <source>
        <dbReference type="EMBL" id="KAI5082086.1"/>
    </source>
</evidence>
<evidence type="ECO:0000313" key="8">
    <source>
        <dbReference type="Proteomes" id="UP000886520"/>
    </source>
</evidence>
<dbReference type="GO" id="GO:0070979">
    <property type="term" value="P:protein K11-linked ubiquitination"/>
    <property type="evidence" value="ECO:0007669"/>
    <property type="project" value="TreeGrafter"/>
</dbReference>
<dbReference type="GO" id="GO:0046983">
    <property type="term" value="F:protein dimerization activity"/>
    <property type="evidence" value="ECO:0007669"/>
    <property type="project" value="InterPro"/>
</dbReference>
<keyword evidence="1" id="KW-0132">Cell division</keyword>
<evidence type="ECO:0000256" key="4">
    <source>
        <dbReference type="SAM" id="MobiDB-lite"/>
    </source>
</evidence>
<dbReference type="InterPro" id="IPR012337">
    <property type="entry name" value="RNaseH-like_sf"/>
</dbReference>
<dbReference type="GO" id="GO:0060090">
    <property type="term" value="F:molecular adaptor activity"/>
    <property type="evidence" value="ECO:0007669"/>
    <property type="project" value="TreeGrafter"/>
</dbReference>
<dbReference type="PANTHER" id="PTHR12827">
    <property type="entry name" value="MEIOTIC CHECKPOINT REGULATOR TSG24 FAMILY MEMBER"/>
    <property type="match status" value="1"/>
</dbReference>
<dbReference type="InterPro" id="IPR049255">
    <property type="entry name" value="Apc1_N"/>
</dbReference>
<dbReference type="GO" id="GO:0007091">
    <property type="term" value="P:metaphase/anaphase transition of mitotic cell cycle"/>
    <property type="evidence" value="ECO:0007669"/>
    <property type="project" value="TreeGrafter"/>
</dbReference>
<evidence type="ECO:0000256" key="2">
    <source>
        <dbReference type="ARBA" id="ARBA00022776"/>
    </source>
</evidence>
<dbReference type="GO" id="GO:0051301">
    <property type="term" value="P:cell division"/>
    <property type="evidence" value="ECO:0007669"/>
    <property type="project" value="UniProtKB-KW"/>
</dbReference>
<dbReference type="SUPFAM" id="SSF53098">
    <property type="entry name" value="Ribonuclease H-like"/>
    <property type="match status" value="1"/>
</dbReference>
<keyword evidence="3" id="KW-0131">Cell cycle</keyword>
<dbReference type="PANTHER" id="PTHR12827:SF3">
    <property type="entry name" value="ANAPHASE-PROMOTING COMPLEX SUBUNIT 1"/>
    <property type="match status" value="1"/>
</dbReference>
<feature type="compositionally biased region" description="Basic residues" evidence="4">
    <location>
        <begin position="584"/>
        <end position="594"/>
    </location>
</feature>
<sequence>MRFSTNSTPKPSLLPLPRIHNHDEELFIHANGVVWSAGQQVRKRFSGLSAVLQAVWCRFPSIVEPHLCILYSDSLAIFTPAGEMTIIPLPHAVASLWPIPAGLFFQQAPIENTLLSNTVSSSYANKLPNLNCNKLTQPKFSQSLSSLSHLVLQHPLQALQYEKDGSLHVLEDVDEQIMWTSSDISYLASYHKGLAVPYVASRSTTFYVSLLYYVTPLVVKPLPLMVWKGTYLNVVALQTCEAYKSIARFKLKFDVLKLCIGLELAGVVGAQQLIANIGLPSLRCFHGGGEVEVEVGNELRGKKVTGAFIYRHIRQAIKEIGQSNVIQEEFWQEVKGLAMVVLPLYKVLRMTDMEGSTIGLLYHFMEEAYKEIERSTILDGAPDGSRRSIHGFAALLHLTFKKPSIFGDQALQEERDKHLPKILNEEHHGEFLQELINYGDQRGTAFASSVCWNRDSLVKPLFWWECFGYQLPHLQRVALRVLGQDCSSGACERNWSAYSLIHTKICNKLSMKQLEKLIYCRSTLRMLRSMHEMPMARHVNVDECKLSIETLKSLNKDHDPKEEQIFRNLYLELEEIDRRVSRTQSHKKTPRTYVRRGSGSGSTMADTTLENVSISRPTDPREPEFDDEGNILSEGDYGLASSAFDASSDEDDAATSSSSSSSSSDHNSGDKSYMST</sequence>
<evidence type="ECO:0008006" key="9">
    <source>
        <dbReference type="Google" id="ProtNLM"/>
    </source>
</evidence>
<feature type="domain" description="HAT C-terminal dimerisation" evidence="5">
    <location>
        <begin position="448"/>
        <end position="522"/>
    </location>
</feature>
<dbReference type="InterPro" id="IPR024990">
    <property type="entry name" value="Apc1"/>
</dbReference>
<feature type="compositionally biased region" description="Polar residues" evidence="4">
    <location>
        <begin position="601"/>
        <end position="616"/>
    </location>
</feature>
<evidence type="ECO:0000256" key="3">
    <source>
        <dbReference type="ARBA" id="ARBA00023306"/>
    </source>
</evidence>
<keyword evidence="8" id="KW-1185">Reference proteome</keyword>
<dbReference type="Pfam" id="PF05699">
    <property type="entry name" value="Dimer_Tnp_hAT"/>
    <property type="match status" value="1"/>
</dbReference>
<evidence type="ECO:0000256" key="1">
    <source>
        <dbReference type="ARBA" id="ARBA00022618"/>
    </source>
</evidence>
<evidence type="ECO:0000259" key="5">
    <source>
        <dbReference type="Pfam" id="PF05699"/>
    </source>
</evidence>
<dbReference type="Pfam" id="PF12859">
    <property type="entry name" value="ANAPC1"/>
    <property type="match status" value="1"/>
</dbReference>
<dbReference type="EMBL" id="JABFUD020000003">
    <property type="protein sequence ID" value="KAI5082086.1"/>
    <property type="molecule type" value="Genomic_DNA"/>
</dbReference>
<dbReference type="Proteomes" id="UP000886520">
    <property type="component" value="Chromosome 2"/>
</dbReference>
<proteinExistence type="predicted"/>
<dbReference type="OrthoDB" id="4951847at2759"/>
<keyword evidence="2" id="KW-0498">Mitosis</keyword>
<dbReference type="GO" id="GO:0005680">
    <property type="term" value="C:anaphase-promoting complex"/>
    <property type="evidence" value="ECO:0007669"/>
    <property type="project" value="InterPro"/>
</dbReference>
<feature type="compositionally biased region" description="Low complexity" evidence="4">
    <location>
        <begin position="654"/>
        <end position="676"/>
    </location>
</feature>
<dbReference type="GO" id="GO:0031145">
    <property type="term" value="P:anaphase-promoting complex-dependent catabolic process"/>
    <property type="evidence" value="ECO:0007669"/>
    <property type="project" value="TreeGrafter"/>
</dbReference>
<name>A0A9D4VAB5_ADICA</name>